<evidence type="ECO:0000256" key="9">
    <source>
        <dbReference type="ARBA" id="ARBA00022801"/>
    </source>
</evidence>
<evidence type="ECO:0000256" key="8">
    <source>
        <dbReference type="ARBA" id="ARBA00022741"/>
    </source>
</evidence>
<dbReference type="AlphaFoldDB" id="A0A8H5F743"/>
<dbReference type="Proteomes" id="UP000541558">
    <property type="component" value="Unassembled WGS sequence"/>
</dbReference>
<accession>A0A8H5F743</accession>
<keyword evidence="4" id="KW-0150">Chloroplast</keyword>
<dbReference type="InterPro" id="IPR027417">
    <property type="entry name" value="P-loop_NTPase"/>
</dbReference>
<gene>
    <name evidence="18" type="ORF">D9611_000749</name>
</gene>
<evidence type="ECO:0000256" key="7">
    <source>
        <dbReference type="ARBA" id="ARBA00022723"/>
    </source>
</evidence>
<keyword evidence="7" id="KW-0479">Metal-binding</keyword>
<keyword evidence="10" id="KW-1002">Plastid outer membrane</keyword>
<keyword evidence="13" id="KW-1133">Transmembrane helix</keyword>
<dbReference type="OrthoDB" id="8954335at2759"/>
<organism evidence="18 19">
    <name type="scientific">Ephemerocybe angulata</name>
    <dbReference type="NCBI Taxonomy" id="980116"/>
    <lineage>
        <taxon>Eukaryota</taxon>
        <taxon>Fungi</taxon>
        <taxon>Dikarya</taxon>
        <taxon>Basidiomycota</taxon>
        <taxon>Agaricomycotina</taxon>
        <taxon>Agaricomycetes</taxon>
        <taxon>Agaricomycetidae</taxon>
        <taxon>Agaricales</taxon>
        <taxon>Agaricineae</taxon>
        <taxon>Psathyrellaceae</taxon>
        <taxon>Ephemerocybe</taxon>
    </lineage>
</organism>
<feature type="domain" description="AIG1-type G" evidence="17">
    <location>
        <begin position="22"/>
        <end position="200"/>
    </location>
</feature>
<keyword evidence="12" id="KW-0653">Protein transport</keyword>
<keyword evidence="14" id="KW-0342">GTP-binding</keyword>
<keyword evidence="5" id="KW-0934">Plastid</keyword>
<sequence length="301" mass="33169">MVAKPRTPKSTSKSTSNIVIPVMGATGSGKSYFINKLLEATGTSERVKVGLELASCTAKLSPITIKGLTSGYSSLEERDVTIVDTPGFDDTQTSDFETVKQIATWLKKSCERGSVLGGVIFVHDISEDRFTGAARRNLEMFNHLCGEPCLRKTVILTTKWGRAGNRDFERTERDLQANHWATMIQKGARPLRFDPMDEKASARSIVDGLLSGVAVGPSGQQLLNEVLQIQDELVQRKMPLKETKIAEALRKELEAMIEAEAEMDGVTDEARLVGLRAQVKELWESLTRRMASALRLLGRST</sequence>
<evidence type="ECO:0000256" key="11">
    <source>
        <dbReference type="ARBA" id="ARBA00022842"/>
    </source>
</evidence>
<reference evidence="18 19" key="1">
    <citation type="journal article" date="2020" name="ISME J.">
        <title>Uncovering the hidden diversity of litter-decomposition mechanisms in mushroom-forming fungi.</title>
        <authorList>
            <person name="Floudas D."/>
            <person name="Bentzer J."/>
            <person name="Ahren D."/>
            <person name="Johansson T."/>
            <person name="Persson P."/>
            <person name="Tunlid A."/>
        </authorList>
    </citation>
    <scope>NUCLEOTIDE SEQUENCE [LARGE SCALE GENOMIC DNA]</scope>
    <source>
        <strain evidence="18 19">CBS 175.51</strain>
    </source>
</reference>
<dbReference type="PANTHER" id="PTHR10903">
    <property type="entry name" value="GTPASE, IMAP FAMILY MEMBER-RELATED"/>
    <property type="match status" value="1"/>
</dbReference>
<dbReference type="EMBL" id="JAACJK010000163">
    <property type="protein sequence ID" value="KAF5325992.1"/>
    <property type="molecule type" value="Genomic_DNA"/>
</dbReference>
<proteinExistence type="predicted"/>
<evidence type="ECO:0000256" key="16">
    <source>
        <dbReference type="ARBA" id="ARBA00024013"/>
    </source>
</evidence>
<evidence type="ECO:0000256" key="2">
    <source>
        <dbReference type="ARBA" id="ARBA00004167"/>
    </source>
</evidence>
<dbReference type="GO" id="GO:0005525">
    <property type="term" value="F:GTP binding"/>
    <property type="evidence" value="ECO:0007669"/>
    <property type="project" value="UniProtKB-KW"/>
</dbReference>
<dbReference type="InterPro" id="IPR045058">
    <property type="entry name" value="GIMA/IAN/Toc"/>
</dbReference>
<dbReference type="GO" id="GO:0046872">
    <property type="term" value="F:metal ion binding"/>
    <property type="evidence" value="ECO:0007669"/>
    <property type="project" value="UniProtKB-KW"/>
</dbReference>
<dbReference type="GO" id="GO:0016020">
    <property type="term" value="C:membrane"/>
    <property type="evidence" value="ECO:0007669"/>
    <property type="project" value="UniProtKB-SubCell"/>
</dbReference>
<comment type="subcellular location">
    <subcellularLocation>
        <location evidence="2">Membrane</location>
        <topology evidence="2">Single-pass membrane protein</topology>
    </subcellularLocation>
    <subcellularLocation>
        <location evidence="16">Plastid</location>
        <location evidence="16">Chloroplast outer membrane</location>
    </subcellularLocation>
</comment>
<dbReference type="Gene3D" id="3.40.50.300">
    <property type="entry name" value="P-loop containing nucleotide triphosphate hydrolases"/>
    <property type="match status" value="1"/>
</dbReference>
<evidence type="ECO:0000313" key="19">
    <source>
        <dbReference type="Proteomes" id="UP000541558"/>
    </source>
</evidence>
<keyword evidence="15" id="KW-0472">Membrane</keyword>
<evidence type="ECO:0000256" key="14">
    <source>
        <dbReference type="ARBA" id="ARBA00023134"/>
    </source>
</evidence>
<evidence type="ECO:0000259" key="17">
    <source>
        <dbReference type="Pfam" id="PF04548"/>
    </source>
</evidence>
<evidence type="ECO:0000256" key="4">
    <source>
        <dbReference type="ARBA" id="ARBA00022528"/>
    </source>
</evidence>
<evidence type="ECO:0000256" key="6">
    <source>
        <dbReference type="ARBA" id="ARBA00022692"/>
    </source>
</evidence>
<comment type="cofactor">
    <cofactor evidence="1">
        <name>Mg(2+)</name>
        <dbReference type="ChEBI" id="CHEBI:18420"/>
    </cofactor>
</comment>
<evidence type="ECO:0000256" key="15">
    <source>
        <dbReference type="ARBA" id="ARBA00023136"/>
    </source>
</evidence>
<dbReference type="PANTHER" id="PTHR10903:SF135">
    <property type="entry name" value="TRANSLOCASE OF CHLOROPLAST 120, CHLOROPLASTIC-RELATED"/>
    <property type="match status" value="1"/>
</dbReference>
<keyword evidence="3" id="KW-0813">Transport</keyword>
<dbReference type="GO" id="GO:0016787">
    <property type="term" value="F:hydrolase activity"/>
    <property type="evidence" value="ECO:0007669"/>
    <property type="project" value="UniProtKB-KW"/>
</dbReference>
<protein>
    <recommendedName>
        <fullName evidence="17">AIG1-type G domain-containing protein</fullName>
    </recommendedName>
</protein>
<evidence type="ECO:0000256" key="13">
    <source>
        <dbReference type="ARBA" id="ARBA00022989"/>
    </source>
</evidence>
<keyword evidence="11" id="KW-0460">Magnesium</keyword>
<evidence type="ECO:0000256" key="3">
    <source>
        <dbReference type="ARBA" id="ARBA00022448"/>
    </source>
</evidence>
<dbReference type="GO" id="GO:0015031">
    <property type="term" value="P:protein transport"/>
    <property type="evidence" value="ECO:0007669"/>
    <property type="project" value="UniProtKB-KW"/>
</dbReference>
<dbReference type="SUPFAM" id="SSF52540">
    <property type="entry name" value="P-loop containing nucleoside triphosphate hydrolases"/>
    <property type="match status" value="1"/>
</dbReference>
<dbReference type="InterPro" id="IPR006703">
    <property type="entry name" value="G_AIG1"/>
</dbReference>
<dbReference type="Pfam" id="PF04548">
    <property type="entry name" value="AIG1"/>
    <property type="match status" value="1"/>
</dbReference>
<evidence type="ECO:0000256" key="1">
    <source>
        <dbReference type="ARBA" id="ARBA00001946"/>
    </source>
</evidence>
<evidence type="ECO:0000256" key="10">
    <source>
        <dbReference type="ARBA" id="ARBA00022805"/>
    </source>
</evidence>
<keyword evidence="9" id="KW-0378">Hydrolase</keyword>
<comment type="caution">
    <text evidence="18">The sequence shown here is derived from an EMBL/GenBank/DDBJ whole genome shotgun (WGS) entry which is preliminary data.</text>
</comment>
<evidence type="ECO:0000313" key="18">
    <source>
        <dbReference type="EMBL" id="KAF5325992.1"/>
    </source>
</evidence>
<name>A0A8H5F743_9AGAR</name>
<evidence type="ECO:0000256" key="12">
    <source>
        <dbReference type="ARBA" id="ARBA00022927"/>
    </source>
</evidence>
<keyword evidence="6" id="KW-0812">Transmembrane</keyword>
<keyword evidence="8" id="KW-0547">Nucleotide-binding</keyword>
<evidence type="ECO:0000256" key="5">
    <source>
        <dbReference type="ARBA" id="ARBA00022640"/>
    </source>
</evidence>
<keyword evidence="19" id="KW-1185">Reference proteome</keyword>